<feature type="transmembrane region" description="Helical" evidence="1">
    <location>
        <begin position="419"/>
        <end position="442"/>
    </location>
</feature>
<organism evidence="2 3">
    <name type="scientific">Amycolatopsis viridis</name>
    <dbReference type="NCBI Taxonomy" id="185678"/>
    <lineage>
        <taxon>Bacteria</taxon>
        <taxon>Bacillati</taxon>
        <taxon>Actinomycetota</taxon>
        <taxon>Actinomycetes</taxon>
        <taxon>Pseudonocardiales</taxon>
        <taxon>Pseudonocardiaceae</taxon>
        <taxon>Amycolatopsis</taxon>
    </lineage>
</organism>
<gene>
    <name evidence="2" type="ORF">FHX46_004421</name>
</gene>
<feature type="transmembrane region" description="Helical" evidence="1">
    <location>
        <begin position="278"/>
        <end position="298"/>
    </location>
</feature>
<accession>A0ABX0T2Y5</accession>
<evidence type="ECO:0000313" key="3">
    <source>
        <dbReference type="Proteomes" id="UP000754495"/>
    </source>
</evidence>
<evidence type="ECO:0000313" key="2">
    <source>
        <dbReference type="EMBL" id="NIH81891.1"/>
    </source>
</evidence>
<evidence type="ECO:0000256" key="1">
    <source>
        <dbReference type="SAM" id="Phobius"/>
    </source>
</evidence>
<dbReference type="PANTHER" id="PTHR30569:SF0">
    <property type="entry name" value="CYTOSINE PERMEASE"/>
    <property type="match status" value="1"/>
</dbReference>
<feature type="transmembrane region" description="Helical" evidence="1">
    <location>
        <begin position="142"/>
        <end position="160"/>
    </location>
</feature>
<protein>
    <submittedName>
        <fullName evidence="2">Purine-cytosine permease-like protein</fullName>
    </submittedName>
</protein>
<feature type="transmembrane region" description="Helical" evidence="1">
    <location>
        <begin position="326"/>
        <end position="344"/>
    </location>
</feature>
<comment type="caution">
    <text evidence="2">The sequence shown here is derived from an EMBL/GenBank/DDBJ whole genome shotgun (WGS) entry which is preliminary data.</text>
</comment>
<proteinExistence type="predicted"/>
<keyword evidence="1" id="KW-1133">Transmembrane helix</keyword>
<dbReference type="RefSeq" id="WP_167118350.1">
    <property type="nucleotide sequence ID" value="NZ_JAANOU010000001.1"/>
</dbReference>
<feature type="transmembrane region" description="Helical" evidence="1">
    <location>
        <begin position="101"/>
        <end position="122"/>
    </location>
</feature>
<feature type="transmembrane region" description="Helical" evidence="1">
    <location>
        <begin position="244"/>
        <end position="266"/>
    </location>
</feature>
<keyword evidence="3" id="KW-1185">Reference proteome</keyword>
<feature type="transmembrane region" description="Helical" evidence="1">
    <location>
        <begin position="392"/>
        <end position="413"/>
    </location>
</feature>
<feature type="transmembrane region" description="Helical" evidence="1">
    <location>
        <begin position="165"/>
        <end position="186"/>
    </location>
</feature>
<dbReference type="PANTHER" id="PTHR30569">
    <property type="entry name" value="CYTOSINE TRANSPORTER CODB"/>
    <property type="match status" value="1"/>
</dbReference>
<keyword evidence="1" id="KW-0812">Transmembrane</keyword>
<feature type="transmembrane region" description="Helical" evidence="1">
    <location>
        <begin position="57"/>
        <end position="81"/>
    </location>
</feature>
<dbReference type="Gene3D" id="1.10.4160.10">
    <property type="entry name" value="Hydantoin permease"/>
    <property type="match status" value="1"/>
</dbReference>
<sequence length="515" mass="55017">MTTTEVSENWAENREDYALRPVPSSYQRWSVPSLFGVMFGITTAMFFFSWGGTLVHAYGTVNLVVGLLVATVIVGALAYLWTSAASRSGLGSDLLTRGAGFGFLGSTVTSLIFAVNSLLFFAFEGSIMANAVMAQWPSVPRWLVYAGAGAVFIPLTWYGLRLVNILMWVTLPVFAVFMALTIWHAAHTPVDVGFWSYRPAAGAGPDAGPPVLQLLAAAFGVAGTIPVAADFGRFIPARRRRLGSFVVGPVFAAVTFLGPTLLGAWLSLRFGETDPGKYLPGVFGVWGVLFVVTTQLRINLSNAYSGSLQFAGFFCRVFGVTPGRHWFVVLTVVLGGALMFGDLYSRLNAVLTFGGVFMLAWIACVVADMTINKRLLRLSPPQFEYRRSRLPALNPVGLGAIAGALVVSVPPAFGLFGPLGMTLAPFVAAAAAFVLVPAIALATKGRYYTVASTAEEVVPGDDLVRCVVCSERHAPADFVSCPFHRGAICSVCCAAERSCRSLCKNTTAELERTPA</sequence>
<feature type="transmembrane region" description="Helical" evidence="1">
    <location>
        <begin position="29"/>
        <end position="51"/>
    </location>
</feature>
<reference evidence="2 3" key="1">
    <citation type="submission" date="2020-03" db="EMBL/GenBank/DDBJ databases">
        <title>Sequencing the genomes of 1000 actinobacteria strains.</title>
        <authorList>
            <person name="Klenk H.-P."/>
        </authorList>
    </citation>
    <scope>NUCLEOTIDE SEQUENCE [LARGE SCALE GENOMIC DNA]</scope>
    <source>
        <strain evidence="2 3">DSM 45668</strain>
    </source>
</reference>
<dbReference type="InterPro" id="IPR030191">
    <property type="entry name" value="CodB"/>
</dbReference>
<feature type="transmembrane region" description="Helical" evidence="1">
    <location>
        <begin position="211"/>
        <end position="232"/>
    </location>
</feature>
<dbReference type="Proteomes" id="UP000754495">
    <property type="component" value="Unassembled WGS sequence"/>
</dbReference>
<keyword evidence="1" id="KW-0472">Membrane</keyword>
<dbReference type="EMBL" id="JAANOU010000001">
    <property type="protein sequence ID" value="NIH81891.1"/>
    <property type="molecule type" value="Genomic_DNA"/>
</dbReference>
<feature type="transmembrane region" description="Helical" evidence="1">
    <location>
        <begin position="350"/>
        <end position="371"/>
    </location>
</feature>
<name>A0ABX0T2Y5_9PSEU</name>